<name>A0ABD2KA48_9BILA</name>
<keyword evidence="1" id="KW-0812">Transmembrane</keyword>
<dbReference type="Proteomes" id="UP001620626">
    <property type="component" value="Unassembled WGS sequence"/>
</dbReference>
<feature type="signal peptide" evidence="2">
    <location>
        <begin position="1"/>
        <end position="19"/>
    </location>
</feature>
<sequence>MFKFFILSTLFCLVCVANAVPAENEERFCHSMADNSRYKCVHCNDPKEEEICVKLRALFETVSVSAKLETRLTFTTESAKPETLPPCIEFVQTETNAHLDSHRATFPAKSVAVVNKVDNNSAAADDDKQLPVAVVVVLSVLGVLFVQGIIALLVFVCKSVKWQK</sequence>
<comment type="caution">
    <text evidence="3">The sequence shown here is derived from an EMBL/GenBank/DDBJ whole genome shotgun (WGS) entry which is preliminary data.</text>
</comment>
<gene>
    <name evidence="3" type="ORF">niasHT_022095</name>
</gene>
<evidence type="ECO:0000256" key="1">
    <source>
        <dbReference type="SAM" id="Phobius"/>
    </source>
</evidence>
<feature type="chain" id="PRO_5044799360" evidence="2">
    <location>
        <begin position="20"/>
        <end position="164"/>
    </location>
</feature>
<dbReference type="EMBL" id="JBICBT010000804">
    <property type="protein sequence ID" value="KAL3099794.1"/>
    <property type="molecule type" value="Genomic_DNA"/>
</dbReference>
<keyword evidence="1" id="KW-1133">Transmembrane helix</keyword>
<keyword evidence="2" id="KW-0732">Signal</keyword>
<evidence type="ECO:0000313" key="4">
    <source>
        <dbReference type="Proteomes" id="UP001620626"/>
    </source>
</evidence>
<evidence type="ECO:0000256" key="2">
    <source>
        <dbReference type="SAM" id="SignalP"/>
    </source>
</evidence>
<evidence type="ECO:0000313" key="3">
    <source>
        <dbReference type="EMBL" id="KAL3099794.1"/>
    </source>
</evidence>
<keyword evidence="1" id="KW-0472">Membrane</keyword>
<dbReference type="AlphaFoldDB" id="A0ABD2KA48"/>
<organism evidence="3 4">
    <name type="scientific">Heterodera trifolii</name>
    <dbReference type="NCBI Taxonomy" id="157864"/>
    <lineage>
        <taxon>Eukaryota</taxon>
        <taxon>Metazoa</taxon>
        <taxon>Ecdysozoa</taxon>
        <taxon>Nematoda</taxon>
        <taxon>Chromadorea</taxon>
        <taxon>Rhabditida</taxon>
        <taxon>Tylenchina</taxon>
        <taxon>Tylenchomorpha</taxon>
        <taxon>Tylenchoidea</taxon>
        <taxon>Heteroderidae</taxon>
        <taxon>Heteroderinae</taxon>
        <taxon>Heterodera</taxon>
    </lineage>
</organism>
<feature type="transmembrane region" description="Helical" evidence="1">
    <location>
        <begin position="130"/>
        <end position="156"/>
    </location>
</feature>
<protein>
    <submittedName>
        <fullName evidence="3">Uncharacterized protein</fullName>
    </submittedName>
</protein>
<proteinExistence type="predicted"/>
<reference evidence="3 4" key="1">
    <citation type="submission" date="2024-10" db="EMBL/GenBank/DDBJ databases">
        <authorList>
            <person name="Kim D."/>
        </authorList>
    </citation>
    <scope>NUCLEOTIDE SEQUENCE [LARGE SCALE GENOMIC DNA]</scope>
    <source>
        <strain evidence="3">BH-2024</strain>
    </source>
</reference>
<keyword evidence="4" id="KW-1185">Reference proteome</keyword>
<accession>A0ABD2KA48</accession>